<gene>
    <name evidence="4" type="ORF">HLV38_06815</name>
</gene>
<accession>A0A6M8J995</accession>
<dbReference type="PANTHER" id="PTHR43240:SF5">
    <property type="entry name" value="1,4-DIHYDROXY-2-NAPHTHOYL-COA THIOESTERASE 1"/>
    <property type="match status" value="1"/>
</dbReference>
<protein>
    <submittedName>
        <fullName evidence="4">PaaI family thioesterase</fullName>
    </submittedName>
</protein>
<keyword evidence="2" id="KW-0378">Hydrolase</keyword>
<dbReference type="InterPro" id="IPR006683">
    <property type="entry name" value="Thioestr_dom"/>
</dbReference>
<evidence type="ECO:0000313" key="4">
    <source>
        <dbReference type="EMBL" id="QKF08068.1"/>
    </source>
</evidence>
<evidence type="ECO:0000259" key="3">
    <source>
        <dbReference type="Pfam" id="PF03061"/>
    </source>
</evidence>
<comment type="similarity">
    <text evidence="1">Belongs to the thioesterase PaaI family.</text>
</comment>
<dbReference type="SUPFAM" id="SSF54637">
    <property type="entry name" value="Thioesterase/thiol ester dehydrase-isomerase"/>
    <property type="match status" value="1"/>
</dbReference>
<evidence type="ECO:0000256" key="2">
    <source>
        <dbReference type="ARBA" id="ARBA00022801"/>
    </source>
</evidence>
<dbReference type="Gene3D" id="3.10.129.10">
    <property type="entry name" value="Hotdog Thioesterase"/>
    <property type="match status" value="1"/>
</dbReference>
<dbReference type="PANTHER" id="PTHR43240">
    <property type="entry name" value="1,4-DIHYDROXY-2-NAPHTHOYL-COA THIOESTERASE 1"/>
    <property type="match status" value="1"/>
</dbReference>
<dbReference type="Proteomes" id="UP000503297">
    <property type="component" value="Chromosome"/>
</dbReference>
<dbReference type="CDD" id="cd03443">
    <property type="entry name" value="PaaI_thioesterase"/>
    <property type="match status" value="1"/>
</dbReference>
<dbReference type="AlphaFoldDB" id="A0A6M8J995"/>
<evidence type="ECO:0000313" key="5">
    <source>
        <dbReference type="Proteomes" id="UP000503297"/>
    </source>
</evidence>
<feature type="domain" description="Thioesterase" evidence="3">
    <location>
        <begin position="55"/>
        <end position="131"/>
    </location>
</feature>
<keyword evidence="5" id="KW-1185">Reference proteome</keyword>
<name>A0A6M8J995_9ACTN</name>
<dbReference type="InterPro" id="IPR029069">
    <property type="entry name" value="HotDog_dom_sf"/>
</dbReference>
<dbReference type="InterPro" id="IPR003736">
    <property type="entry name" value="PAAI_dom"/>
</dbReference>
<evidence type="ECO:0000256" key="1">
    <source>
        <dbReference type="ARBA" id="ARBA00008324"/>
    </source>
</evidence>
<dbReference type="GO" id="GO:0061522">
    <property type="term" value="F:1,4-dihydroxy-2-naphthoyl-CoA thioesterase activity"/>
    <property type="evidence" value="ECO:0007669"/>
    <property type="project" value="TreeGrafter"/>
</dbReference>
<dbReference type="Pfam" id="PF03061">
    <property type="entry name" value="4HBT"/>
    <property type="match status" value="1"/>
</dbReference>
<proteinExistence type="inferred from homology"/>
<dbReference type="GO" id="GO:0005829">
    <property type="term" value="C:cytosol"/>
    <property type="evidence" value="ECO:0007669"/>
    <property type="project" value="TreeGrafter"/>
</dbReference>
<sequence length="164" mass="18367">MWHFTPIHSWRAYVPLSDKGGPVAFVENLGISFTRSERDVVEGIMPITPEVHQPHGFLHGGATISFLESLASKGAENNTDFSKELPFGIDIHIRHRKSGKSGILHGSATLSHQEDGKQFWYCVAFDDDGDVISEGEILTKIVPLSRLEEKRREREVQKISKSSQ</sequence>
<dbReference type="NCBIfam" id="TIGR00369">
    <property type="entry name" value="unchar_dom_1"/>
    <property type="match status" value="1"/>
</dbReference>
<reference evidence="5" key="1">
    <citation type="submission" date="2020-05" db="EMBL/GenBank/DDBJ databases">
        <title>Novel species in genus Nocardioides.</title>
        <authorList>
            <person name="Zhang G."/>
        </authorList>
    </citation>
    <scope>NUCLEOTIDE SEQUENCE [LARGE SCALE GENOMIC DNA]</scope>
    <source>
        <strain evidence="5">zg-1050</strain>
    </source>
</reference>
<dbReference type="EMBL" id="CP053716">
    <property type="protein sequence ID" value="QKF08068.1"/>
    <property type="molecule type" value="Genomic_DNA"/>
</dbReference>
<dbReference type="KEGG" id="bwa:HLV38_06815"/>
<organism evidence="4 5">
    <name type="scientific">Berryella wangjianweii</name>
    <dbReference type="NCBI Taxonomy" id="2734634"/>
    <lineage>
        <taxon>Bacteria</taxon>
        <taxon>Bacillati</taxon>
        <taxon>Actinomycetota</taxon>
        <taxon>Coriobacteriia</taxon>
        <taxon>Eggerthellales</taxon>
        <taxon>Eggerthellaceae</taxon>
        <taxon>Berryella</taxon>
    </lineage>
</organism>